<dbReference type="SUPFAM" id="SSF52266">
    <property type="entry name" value="SGNH hydrolase"/>
    <property type="match status" value="1"/>
</dbReference>
<accession>A0A1G6TXM4</accession>
<dbReference type="Gene3D" id="3.40.50.1110">
    <property type="entry name" value="SGNH hydrolase"/>
    <property type="match status" value="1"/>
</dbReference>
<organism evidence="2 3">
    <name type="scientific">Paracoccus isoporae</name>
    <dbReference type="NCBI Taxonomy" id="591205"/>
    <lineage>
        <taxon>Bacteria</taxon>
        <taxon>Pseudomonadati</taxon>
        <taxon>Pseudomonadota</taxon>
        <taxon>Alphaproteobacteria</taxon>
        <taxon>Rhodobacterales</taxon>
        <taxon>Paracoccaceae</taxon>
        <taxon>Paracoccus</taxon>
    </lineage>
</organism>
<sequence>MTKSRGQRRIAVILCLIPAAYFLLTAVYALLNYGDFASDMPRLMRYVIGPLAIVAILALCAFALSADTSLMIGITATSILIGLFVFEGYMRLQLLPQQIGLAGVVDDDVDLGRFGNAMPPAYTIKSMNFQLNTERLSDAVLSGVPDEEIMLCSRMGEPVVSRSDENGFRNPLPLPEAPVDLMVIGDSFAEGICLPDGAHFVDQLREGDFSVMNTASRGSGPLFELAVLGRYGPIYQPDTTLMAFFEGNDWENLANEAVVPWMAEALEPGADFGAAEWTDLRRGQISEVISDWWSGSAASINEYLRRRSFLRNLLALQNTANILGLHYPKAMDENPDYERVLRRGREIAGEWGGKLVVVYIPSLDRFGGLFPHEFVQDPLRGMVLGAADRAGVEVIDLTPVFREAEEAGSLYAPDSHFNARGATLAAETILNHPAILSD</sequence>
<feature type="transmembrane region" description="Helical" evidence="1">
    <location>
        <begin position="12"/>
        <end position="31"/>
    </location>
</feature>
<name>A0A1G6TXM4_9RHOB</name>
<keyword evidence="3" id="KW-1185">Reference proteome</keyword>
<dbReference type="RefSeq" id="WP_090520378.1">
    <property type="nucleotide sequence ID" value="NZ_FNAH01000001.1"/>
</dbReference>
<dbReference type="Proteomes" id="UP000199344">
    <property type="component" value="Unassembled WGS sequence"/>
</dbReference>
<evidence type="ECO:0000256" key="1">
    <source>
        <dbReference type="SAM" id="Phobius"/>
    </source>
</evidence>
<evidence type="ECO:0000313" key="2">
    <source>
        <dbReference type="EMBL" id="SDD33818.1"/>
    </source>
</evidence>
<gene>
    <name evidence="2" type="ORF">SAMN05421538_101403</name>
</gene>
<dbReference type="OrthoDB" id="7336780at2"/>
<evidence type="ECO:0008006" key="4">
    <source>
        <dbReference type="Google" id="ProtNLM"/>
    </source>
</evidence>
<keyword evidence="1" id="KW-0812">Transmembrane</keyword>
<dbReference type="EMBL" id="FNAH01000001">
    <property type="protein sequence ID" value="SDD33818.1"/>
    <property type="molecule type" value="Genomic_DNA"/>
</dbReference>
<dbReference type="AlphaFoldDB" id="A0A1G6TXM4"/>
<dbReference type="STRING" id="591205.SAMN05421538_101403"/>
<keyword evidence="1" id="KW-1133">Transmembrane helix</keyword>
<reference evidence="2 3" key="1">
    <citation type="submission" date="2016-10" db="EMBL/GenBank/DDBJ databases">
        <authorList>
            <person name="de Groot N.N."/>
        </authorList>
    </citation>
    <scope>NUCLEOTIDE SEQUENCE [LARGE SCALE GENOMIC DNA]</scope>
    <source>
        <strain evidence="2 3">DSM 22220</strain>
    </source>
</reference>
<dbReference type="GO" id="GO:0016788">
    <property type="term" value="F:hydrolase activity, acting on ester bonds"/>
    <property type="evidence" value="ECO:0007669"/>
    <property type="project" value="UniProtKB-ARBA"/>
</dbReference>
<keyword evidence="1" id="KW-0472">Membrane</keyword>
<feature type="transmembrane region" description="Helical" evidence="1">
    <location>
        <begin position="43"/>
        <end position="64"/>
    </location>
</feature>
<dbReference type="InterPro" id="IPR036514">
    <property type="entry name" value="SGNH_hydro_sf"/>
</dbReference>
<feature type="transmembrane region" description="Helical" evidence="1">
    <location>
        <begin position="71"/>
        <end position="90"/>
    </location>
</feature>
<evidence type="ECO:0000313" key="3">
    <source>
        <dbReference type="Proteomes" id="UP000199344"/>
    </source>
</evidence>
<protein>
    <recommendedName>
        <fullName evidence="4">SGNH hydrolase-type esterase domain-containing protein</fullName>
    </recommendedName>
</protein>
<proteinExistence type="predicted"/>